<dbReference type="AlphaFoldDB" id="A0A3Q9FSN2"/>
<accession>A0A3Q9FSN2</accession>
<name>A0A3Q9FSN2_9BACT</name>
<organism evidence="2 3">
    <name type="scientific">Flammeovirga pectinis</name>
    <dbReference type="NCBI Taxonomy" id="2494373"/>
    <lineage>
        <taxon>Bacteria</taxon>
        <taxon>Pseudomonadati</taxon>
        <taxon>Bacteroidota</taxon>
        <taxon>Cytophagia</taxon>
        <taxon>Cytophagales</taxon>
        <taxon>Flammeovirgaceae</taxon>
        <taxon>Flammeovirga</taxon>
    </lineage>
</organism>
<dbReference type="Proteomes" id="UP000267268">
    <property type="component" value="Chromosome 1"/>
</dbReference>
<evidence type="ECO:0000256" key="1">
    <source>
        <dbReference type="SAM" id="SignalP"/>
    </source>
</evidence>
<keyword evidence="3" id="KW-1185">Reference proteome</keyword>
<evidence type="ECO:0000313" key="3">
    <source>
        <dbReference type="Proteomes" id="UP000267268"/>
    </source>
</evidence>
<reference evidence="2 3" key="1">
    <citation type="submission" date="2018-12" db="EMBL/GenBank/DDBJ databases">
        <title>Flammeovirga pectinis sp. nov., isolated from the gut of the Korean scallop, Patinopecten yessoensis.</title>
        <authorList>
            <person name="Bae J.-W."/>
            <person name="Jeong Y.-S."/>
            <person name="Kang W."/>
        </authorList>
    </citation>
    <scope>NUCLEOTIDE SEQUENCE [LARGE SCALE GENOMIC DNA]</scope>
    <source>
        <strain evidence="2 3">L12M1</strain>
    </source>
</reference>
<feature type="signal peptide" evidence="1">
    <location>
        <begin position="1"/>
        <end position="26"/>
    </location>
</feature>
<dbReference type="EMBL" id="CP034562">
    <property type="protein sequence ID" value="AZQ63765.1"/>
    <property type="molecule type" value="Genomic_DNA"/>
</dbReference>
<dbReference type="KEGG" id="fll:EI427_16495"/>
<dbReference type="RefSeq" id="WP_126616790.1">
    <property type="nucleotide sequence ID" value="NZ_CP034562.1"/>
</dbReference>
<sequence>MKLKKISSNIYYILLFTLLSTSSLFANDLNKTAFNEITNPGLKWYGTTFTEADELIGTFTFSVYVDAIGG</sequence>
<gene>
    <name evidence="2" type="ORF">EI427_16495</name>
</gene>
<keyword evidence="1" id="KW-0732">Signal</keyword>
<protein>
    <submittedName>
        <fullName evidence="2">Uncharacterized protein</fullName>
    </submittedName>
</protein>
<proteinExistence type="predicted"/>
<evidence type="ECO:0000313" key="2">
    <source>
        <dbReference type="EMBL" id="AZQ63765.1"/>
    </source>
</evidence>
<feature type="chain" id="PRO_5018670171" evidence="1">
    <location>
        <begin position="27"/>
        <end position="70"/>
    </location>
</feature>